<evidence type="ECO:0000256" key="2">
    <source>
        <dbReference type="ARBA" id="ARBA00022454"/>
    </source>
</evidence>
<dbReference type="Gene3D" id="2.170.270.10">
    <property type="entry name" value="SET domain"/>
    <property type="match status" value="1"/>
</dbReference>
<keyword evidence="3" id="KW-0489">Methyltransferase</keyword>
<keyword evidence="7 8" id="KW-0539">Nucleus</keyword>
<dbReference type="GO" id="GO:0008270">
    <property type="term" value="F:zinc ion binding"/>
    <property type="evidence" value="ECO:0007669"/>
    <property type="project" value="InterPro"/>
</dbReference>
<dbReference type="GO" id="GO:0005634">
    <property type="term" value="C:nucleus"/>
    <property type="evidence" value="ECO:0007669"/>
    <property type="project" value="UniProtKB-SubCell"/>
</dbReference>
<accession>A0A8S0PDK7</accession>
<dbReference type="InterPro" id="IPR025794">
    <property type="entry name" value="H3-K9-MeTrfase_plant"/>
</dbReference>
<dbReference type="EMBL" id="CACTIH010000051">
    <property type="protein sequence ID" value="CAA2942231.1"/>
    <property type="molecule type" value="Genomic_DNA"/>
</dbReference>
<dbReference type="InterPro" id="IPR007728">
    <property type="entry name" value="Pre-SET_dom"/>
</dbReference>
<feature type="domain" description="Post-SET" evidence="12">
    <location>
        <begin position="663"/>
        <end position="679"/>
    </location>
</feature>
<feature type="compositionally biased region" description="Polar residues" evidence="9">
    <location>
        <begin position="32"/>
        <end position="41"/>
    </location>
</feature>
<evidence type="ECO:0000259" key="10">
    <source>
        <dbReference type="PROSITE" id="PS50280"/>
    </source>
</evidence>
<dbReference type="PROSITE" id="PS50280">
    <property type="entry name" value="SET"/>
    <property type="match status" value="1"/>
</dbReference>
<keyword evidence="2" id="KW-0158">Chromosome</keyword>
<evidence type="ECO:0000256" key="1">
    <source>
        <dbReference type="ARBA" id="ARBA00004286"/>
    </source>
</evidence>
<dbReference type="GO" id="GO:0003690">
    <property type="term" value="F:double-stranded DNA binding"/>
    <property type="evidence" value="ECO:0007669"/>
    <property type="project" value="TreeGrafter"/>
</dbReference>
<dbReference type="InterPro" id="IPR003616">
    <property type="entry name" value="Post-SET_dom"/>
</dbReference>
<dbReference type="SUPFAM" id="SSF88697">
    <property type="entry name" value="PUA domain-like"/>
    <property type="match status" value="1"/>
</dbReference>
<proteinExistence type="predicted"/>
<evidence type="ECO:0000259" key="12">
    <source>
        <dbReference type="PROSITE" id="PS50868"/>
    </source>
</evidence>
<dbReference type="InterPro" id="IPR001214">
    <property type="entry name" value="SET_dom"/>
</dbReference>
<keyword evidence="6" id="KW-0156">Chromatin regulator</keyword>
<dbReference type="PANTHER" id="PTHR45660:SF94">
    <property type="entry name" value="HISTONE-LYSINE N-METHYLTRANSFERASE, H3 LYSINE-9 SPECIFIC SUVH4"/>
    <property type="match status" value="1"/>
</dbReference>
<feature type="compositionally biased region" description="Low complexity" evidence="9">
    <location>
        <begin position="42"/>
        <end position="57"/>
    </location>
</feature>
<feature type="compositionally biased region" description="Basic and acidic residues" evidence="9">
    <location>
        <begin position="166"/>
        <end position="179"/>
    </location>
</feature>
<reference evidence="14 15" key="1">
    <citation type="submission" date="2019-12" db="EMBL/GenBank/DDBJ databases">
        <authorList>
            <person name="Alioto T."/>
            <person name="Alioto T."/>
            <person name="Gomez Garrido J."/>
        </authorList>
    </citation>
    <scope>NUCLEOTIDE SEQUENCE [LARGE SCALE GENOMIC DNA]</scope>
</reference>
<dbReference type="InterPro" id="IPR015947">
    <property type="entry name" value="PUA-like_sf"/>
</dbReference>
<dbReference type="Gramene" id="OE9A105243T1">
    <property type="protein sequence ID" value="OE9A105243C1"/>
    <property type="gene ID" value="OE9A105243"/>
</dbReference>
<comment type="subcellular location">
    <subcellularLocation>
        <location evidence="1">Chromosome</location>
    </subcellularLocation>
    <subcellularLocation>
        <location evidence="8">Nucleus</location>
    </subcellularLocation>
</comment>
<dbReference type="SUPFAM" id="SSF82199">
    <property type="entry name" value="SET domain"/>
    <property type="match status" value="1"/>
</dbReference>
<dbReference type="PROSITE" id="PS51015">
    <property type="entry name" value="YDG"/>
    <property type="match status" value="1"/>
</dbReference>
<dbReference type="InterPro" id="IPR051357">
    <property type="entry name" value="H3K9_HMTase_SUVAR3-9"/>
</dbReference>
<dbReference type="AlphaFoldDB" id="A0A8S0PDK7"/>
<evidence type="ECO:0000256" key="3">
    <source>
        <dbReference type="ARBA" id="ARBA00022603"/>
    </source>
</evidence>
<dbReference type="Pfam" id="PF05033">
    <property type="entry name" value="Pre-SET"/>
    <property type="match status" value="1"/>
</dbReference>
<dbReference type="GO" id="GO:0032259">
    <property type="term" value="P:methylation"/>
    <property type="evidence" value="ECO:0007669"/>
    <property type="project" value="UniProtKB-KW"/>
</dbReference>
<sequence length="679" mass="75085">MGVPACNVEISAENGKAGANSDAVAPLRRSSARLQKMQNQKSSSVEVSAENESGSNGIRKESSVSRKNTGRAYRKRKVETPHATVLPQNGVVGEATETPEMVNGGDTIISSSDSLVGKSAHTKVTETLRTFNKYYLHFIQEEEKRCKRQEVDQKSPKSSKSKKNCKTADDTKRGSKRPDLKAITKMMEMGAILNPEKRFGSIPGIDVGHQFFSRAEMVVVGFHGHWLNGIDFIGSAARNSLLDCSQYTLPLATSIVLSGQYEDDQDNCEDVVYTGQGGNNLLGDKRQIRDQVMERGNLGLKNCMEQSIPVRVTRGHQCRKNENSYAGKVYTYDGLYKVVKYWAEKGVSGFTVYKFRLKRLDGQPPLTTNQVYFTRGRIPNSISEIRGLVCEDITGGQEEIPIPVTNLVDEPPIPPKGFTYIKGMKFAKNIIFGTKAPPGCNCQGKCTDPRTCACAKLNGGDFPYVHSHGGRLIEPKAVVFECGPNCGCGPDCVNRISQRPPNYRLEVFRTPRMGWGVRSWDYIPSGAPVCEYIGLLMKTDDIDPAADNSYVFDIDCLQTMNALDGRERRLRDVTLPSHVGKVDETSESVPFCIDAGQTGNFARFINHSCQPNLFVQCVLSNHHDIKLARVILMAADNIPPLKELTYDYGYALDSVMGPDGKIKQMLCYCGAADCRKRLF</sequence>
<comment type="caution">
    <text evidence="14">The sequence shown here is derived from an EMBL/GenBank/DDBJ whole genome shotgun (WGS) entry which is preliminary data.</text>
</comment>
<evidence type="ECO:0000259" key="11">
    <source>
        <dbReference type="PROSITE" id="PS50867"/>
    </source>
</evidence>
<feature type="domain" description="SET" evidence="10">
    <location>
        <begin position="503"/>
        <end position="649"/>
    </location>
</feature>
<dbReference type="InterPro" id="IPR046341">
    <property type="entry name" value="SET_dom_sf"/>
</dbReference>
<dbReference type="PROSITE" id="PS50868">
    <property type="entry name" value="POST_SET"/>
    <property type="match status" value="1"/>
</dbReference>
<evidence type="ECO:0000313" key="14">
    <source>
        <dbReference type="EMBL" id="CAA2942231.1"/>
    </source>
</evidence>
<dbReference type="SMART" id="SM00468">
    <property type="entry name" value="PreSET"/>
    <property type="match status" value="1"/>
</dbReference>
<keyword evidence="4" id="KW-0808">Transferase</keyword>
<feature type="region of interest" description="Disordered" evidence="9">
    <location>
        <begin position="12"/>
        <end position="77"/>
    </location>
</feature>
<dbReference type="PROSITE" id="PS51575">
    <property type="entry name" value="SAM_MT43_SUVAR39_2"/>
    <property type="match status" value="1"/>
</dbReference>
<evidence type="ECO:0000259" key="13">
    <source>
        <dbReference type="PROSITE" id="PS51015"/>
    </source>
</evidence>
<dbReference type="InterPro" id="IPR036987">
    <property type="entry name" value="SRA-YDG_sf"/>
</dbReference>
<dbReference type="Pfam" id="PF00856">
    <property type="entry name" value="SET"/>
    <property type="match status" value="1"/>
</dbReference>
<feature type="compositionally biased region" description="Basic residues" evidence="9">
    <location>
        <begin position="68"/>
        <end position="77"/>
    </location>
</feature>
<dbReference type="PROSITE" id="PS50867">
    <property type="entry name" value="PRE_SET"/>
    <property type="match status" value="1"/>
</dbReference>
<dbReference type="SMART" id="SM00317">
    <property type="entry name" value="SET"/>
    <property type="match status" value="1"/>
</dbReference>
<evidence type="ECO:0000313" key="15">
    <source>
        <dbReference type="Proteomes" id="UP000594638"/>
    </source>
</evidence>
<dbReference type="GO" id="GO:0005694">
    <property type="term" value="C:chromosome"/>
    <property type="evidence" value="ECO:0007669"/>
    <property type="project" value="UniProtKB-SubCell"/>
</dbReference>
<feature type="domain" description="YDG" evidence="13">
    <location>
        <begin position="200"/>
        <end position="359"/>
    </location>
</feature>
<evidence type="ECO:0000256" key="7">
    <source>
        <dbReference type="ARBA" id="ARBA00023242"/>
    </source>
</evidence>
<gene>
    <name evidence="14" type="ORF">OLEA9_A105243</name>
</gene>
<name>A0A8S0PDK7_OLEEU</name>
<dbReference type="Gene3D" id="2.30.280.10">
    <property type="entry name" value="SRA-YDG"/>
    <property type="match status" value="1"/>
</dbReference>
<dbReference type="Pfam" id="PF02182">
    <property type="entry name" value="SAD_SRA"/>
    <property type="match status" value="1"/>
</dbReference>
<feature type="compositionally biased region" description="Basic and acidic residues" evidence="9">
    <location>
        <begin position="145"/>
        <end position="155"/>
    </location>
</feature>
<evidence type="ECO:0000256" key="6">
    <source>
        <dbReference type="ARBA" id="ARBA00022853"/>
    </source>
</evidence>
<evidence type="ECO:0000256" key="4">
    <source>
        <dbReference type="ARBA" id="ARBA00022679"/>
    </source>
</evidence>
<keyword evidence="15" id="KW-1185">Reference proteome</keyword>
<dbReference type="Proteomes" id="UP000594638">
    <property type="component" value="Unassembled WGS sequence"/>
</dbReference>
<feature type="region of interest" description="Disordered" evidence="9">
    <location>
        <begin position="145"/>
        <end position="179"/>
    </location>
</feature>
<keyword evidence="5" id="KW-0949">S-adenosyl-L-methionine</keyword>
<dbReference type="InterPro" id="IPR003105">
    <property type="entry name" value="SRA_YDG"/>
</dbReference>
<evidence type="ECO:0000256" key="5">
    <source>
        <dbReference type="ARBA" id="ARBA00022691"/>
    </source>
</evidence>
<dbReference type="PANTHER" id="PTHR45660">
    <property type="entry name" value="HISTONE-LYSINE N-METHYLTRANSFERASE SETMAR"/>
    <property type="match status" value="1"/>
</dbReference>
<dbReference type="GO" id="GO:0042054">
    <property type="term" value="F:histone methyltransferase activity"/>
    <property type="evidence" value="ECO:0007669"/>
    <property type="project" value="InterPro"/>
</dbReference>
<organism evidence="14 15">
    <name type="scientific">Olea europaea subsp. europaea</name>
    <dbReference type="NCBI Taxonomy" id="158383"/>
    <lineage>
        <taxon>Eukaryota</taxon>
        <taxon>Viridiplantae</taxon>
        <taxon>Streptophyta</taxon>
        <taxon>Embryophyta</taxon>
        <taxon>Tracheophyta</taxon>
        <taxon>Spermatophyta</taxon>
        <taxon>Magnoliopsida</taxon>
        <taxon>eudicotyledons</taxon>
        <taxon>Gunneridae</taxon>
        <taxon>Pentapetalae</taxon>
        <taxon>asterids</taxon>
        <taxon>lamiids</taxon>
        <taxon>Lamiales</taxon>
        <taxon>Oleaceae</taxon>
        <taxon>Oleeae</taxon>
        <taxon>Olea</taxon>
    </lineage>
</organism>
<evidence type="ECO:0000256" key="8">
    <source>
        <dbReference type="PROSITE-ProRule" id="PRU00358"/>
    </source>
</evidence>
<feature type="domain" description="Pre-SET" evidence="11">
    <location>
        <begin position="438"/>
        <end position="500"/>
    </location>
</feature>
<evidence type="ECO:0000256" key="9">
    <source>
        <dbReference type="SAM" id="MobiDB-lite"/>
    </source>
</evidence>
<dbReference type="OrthoDB" id="5792673at2759"/>
<dbReference type="SMART" id="SM00466">
    <property type="entry name" value="SRA"/>
    <property type="match status" value="1"/>
</dbReference>
<protein>
    <submittedName>
        <fullName evidence="14">Histone-lysine N-methyltransferase, H3 lysine-9 specific SUVH4</fullName>
    </submittedName>
</protein>